<reference evidence="1 2" key="1">
    <citation type="journal article" date="2009" name="Appl. Environ. Microbiol.">
        <title>Three genomes from the phylum Acidobacteria provide insight into the lifestyles of these microorganisms in soils.</title>
        <authorList>
            <person name="Ward N.L."/>
            <person name="Challacombe J.F."/>
            <person name="Janssen P.H."/>
            <person name="Henrissat B."/>
            <person name="Coutinho P.M."/>
            <person name="Wu M."/>
            <person name="Xie G."/>
            <person name="Haft D.H."/>
            <person name="Sait M."/>
            <person name="Badger J."/>
            <person name="Barabote R.D."/>
            <person name="Bradley B."/>
            <person name="Brettin T.S."/>
            <person name="Brinkac L.M."/>
            <person name="Bruce D."/>
            <person name="Creasy T."/>
            <person name="Daugherty S.C."/>
            <person name="Davidsen T.M."/>
            <person name="DeBoy R.T."/>
            <person name="Detter J.C."/>
            <person name="Dodson R.J."/>
            <person name="Durkin A.S."/>
            <person name="Ganapathy A."/>
            <person name="Gwinn-Giglio M."/>
            <person name="Han C.S."/>
            <person name="Khouri H."/>
            <person name="Kiss H."/>
            <person name="Kothari S.P."/>
            <person name="Madupu R."/>
            <person name="Nelson K.E."/>
            <person name="Nelson W.C."/>
            <person name="Paulsen I."/>
            <person name="Penn K."/>
            <person name="Ren Q."/>
            <person name="Rosovitz M.J."/>
            <person name="Selengut J.D."/>
            <person name="Shrivastava S."/>
            <person name="Sullivan S.A."/>
            <person name="Tapia R."/>
            <person name="Thompson L.S."/>
            <person name="Watkins K.L."/>
            <person name="Yang Q."/>
            <person name="Yu C."/>
            <person name="Zafar N."/>
            <person name="Zhou L."/>
            <person name="Kuske C.R."/>
        </authorList>
    </citation>
    <scope>NUCLEOTIDE SEQUENCE [LARGE SCALE GENOMIC DNA]</scope>
    <source>
        <strain evidence="2">ATCC 51196 / DSM 11244 / BCRC 80197 / JCM 7670 / NBRC 15755 / NCIMB 13165 / 161</strain>
    </source>
</reference>
<sequence>MHENTAFLIEQFHHNFFNQSYAMTQLRLIALLC</sequence>
<accession>C1F2S2</accession>
<keyword evidence="2" id="KW-1185">Reference proteome</keyword>
<name>C1F2S2_ACIC5</name>
<dbReference type="AlphaFoldDB" id="C1F2S2"/>
<dbReference type="HOGENOM" id="CLU_3380043_0_0_0"/>
<gene>
    <name evidence="1" type="ordered locus">ACP_0821</name>
</gene>
<proteinExistence type="predicted"/>
<protein>
    <submittedName>
        <fullName evidence="1">Uncharacterized protein</fullName>
    </submittedName>
</protein>
<dbReference type="EMBL" id="CP001472">
    <property type="protein sequence ID" value="ACO33561.1"/>
    <property type="molecule type" value="Genomic_DNA"/>
</dbReference>
<evidence type="ECO:0000313" key="2">
    <source>
        <dbReference type="Proteomes" id="UP000002207"/>
    </source>
</evidence>
<dbReference type="InParanoid" id="C1F2S2"/>
<organism evidence="1 2">
    <name type="scientific">Acidobacterium capsulatum (strain ATCC 51196 / DSM 11244 / BCRC 80197 / JCM 7670 / NBRC 15755 / NCIMB 13165 / 161)</name>
    <dbReference type="NCBI Taxonomy" id="240015"/>
    <lineage>
        <taxon>Bacteria</taxon>
        <taxon>Pseudomonadati</taxon>
        <taxon>Acidobacteriota</taxon>
        <taxon>Terriglobia</taxon>
        <taxon>Terriglobales</taxon>
        <taxon>Acidobacteriaceae</taxon>
        <taxon>Acidobacterium</taxon>
    </lineage>
</organism>
<dbReference type="KEGG" id="aca:ACP_0821"/>
<dbReference type="Proteomes" id="UP000002207">
    <property type="component" value="Chromosome"/>
</dbReference>
<evidence type="ECO:0000313" key="1">
    <source>
        <dbReference type="EMBL" id="ACO33561.1"/>
    </source>
</evidence>